<feature type="compositionally biased region" description="Basic and acidic residues" evidence="1">
    <location>
        <begin position="302"/>
        <end position="316"/>
    </location>
</feature>
<feature type="region of interest" description="Disordered" evidence="1">
    <location>
        <begin position="238"/>
        <end position="259"/>
    </location>
</feature>
<feature type="compositionally biased region" description="Basic and acidic residues" evidence="1">
    <location>
        <begin position="21"/>
        <end position="32"/>
    </location>
</feature>
<protein>
    <submittedName>
        <fullName evidence="2">Uncharacterized protein</fullName>
    </submittedName>
</protein>
<feature type="region of interest" description="Disordered" evidence="1">
    <location>
        <begin position="171"/>
        <end position="216"/>
    </location>
</feature>
<feature type="compositionally biased region" description="Acidic residues" evidence="1">
    <location>
        <begin position="317"/>
        <end position="354"/>
    </location>
</feature>
<feature type="compositionally biased region" description="Polar residues" evidence="1">
    <location>
        <begin position="63"/>
        <end position="80"/>
    </location>
</feature>
<dbReference type="EMBL" id="HBNS01020049">
    <property type="protein sequence ID" value="CAE4609169.1"/>
    <property type="molecule type" value="Transcribed_RNA"/>
</dbReference>
<feature type="compositionally biased region" description="Basic residues" evidence="1">
    <location>
        <begin position="179"/>
        <end position="191"/>
    </location>
</feature>
<evidence type="ECO:0000256" key="1">
    <source>
        <dbReference type="SAM" id="MobiDB-lite"/>
    </source>
</evidence>
<sequence length="559" mass="61856">MGHDFSSEIIMTSPTTPPVDATDKSKNTEPSKVKPAQENNEMKNNDDDGGGGILKTNPRYSVGGNNAMMQQQTKDENASSSVLIVDNNEKKGNKPKSTASSTPNMKTLASYTTTLDETCSLLSSSDMQGAEWQGTAKPFLKDVVMEKNPTDMNKNDSNAINIANAIEGYTPKHGSFQHASKKEKSLKKTKSQTKGGVENTKKKSTKTSTSPQLPEGTFQSISELVNTAAALTSKQEYLSEEGKHVDDNDNATLQNIDNTTNEIETDLSFTYMSSEEYETVKLAESLGVTIDLGGGGSSSSSEETKKKNGNEYIKDEKEEEESYHSDEEEEEYYDDDDDEDNDDDKENEDDDDDMFGFFTSSPGDEEEPEPEERPFLKLWTALSTWVTHESTILLREWKNELSAGIPKDKDVTTTTLRTPYDTSDVGSSRCAGFMSMLKMNVPKCLSEFISFYICTTTKNDKGYIQRIAETRLSNLVRTFDYTEPMVKLNGTSWKVLTFVMMEIVFLPHICRGGDGGEQEVDANDSLMLPMAAKSIGMTVDEYRYLTQSALTKLSLGSSA</sequence>
<reference evidence="2" key="1">
    <citation type="submission" date="2021-01" db="EMBL/GenBank/DDBJ databases">
        <authorList>
            <person name="Corre E."/>
            <person name="Pelletier E."/>
            <person name="Niang G."/>
            <person name="Scheremetjew M."/>
            <person name="Finn R."/>
            <person name="Kale V."/>
            <person name="Holt S."/>
            <person name="Cochrane G."/>
            <person name="Meng A."/>
            <person name="Brown T."/>
            <person name="Cohen L."/>
        </authorList>
    </citation>
    <scope>NUCLEOTIDE SEQUENCE</scope>
    <source>
        <strain evidence="2">GSO104</strain>
    </source>
</reference>
<proteinExistence type="predicted"/>
<evidence type="ECO:0000313" key="2">
    <source>
        <dbReference type="EMBL" id="CAE4609169.1"/>
    </source>
</evidence>
<name>A0A7S4RBD7_9STRA</name>
<feature type="region of interest" description="Disordered" evidence="1">
    <location>
        <begin position="1"/>
        <end position="80"/>
    </location>
</feature>
<gene>
    <name evidence="2" type="ORF">DBRI00130_LOCUS15929</name>
</gene>
<accession>A0A7S4RBD7</accession>
<feature type="region of interest" description="Disordered" evidence="1">
    <location>
        <begin position="291"/>
        <end position="373"/>
    </location>
</feature>
<dbReference type="AlphaFoldDB" id="A0A7S4RBD7"/>
<feature type="compositionally biased region" description="Polar residues" evidence="1">
    <location>
        <begin position="250"/>
        <end position="259"/>
    </location>
</feature>
<organism evidence="2">
    <name type="scientific">Ditylum brightwellii</name>
    <dbReference type="NCBI Taxonomy" id="49249"/>
    <lineage>
        <taxon>Eukaryota</taxon>
        <taxon>Sar</taxon>
        <taxon>Stramenopiles</taxon>
        <taxon>Ochrophyta</taxon>
        <taxon>Bacillariophyta</taxon>
        <taxon>Mediophyceae</taxon>
        <taxon>Lithodesmiophycidae</taxon>
        <taxon>Lithodesmiales</taxon>
        <taxon>Lithodesmiaceae</taxon>
        <taxon>Ditylum</taxon>
    </lineage>
</organism>